<dbReference type="InterPro" id="IPR052157">
    <property type="entry name" value="BCAA_transport_permease"/>
</dbReference>
<dbReference type="GO" id="GO:0005304">
    <property type="term" value="F:L-valine transmembrane transporter activity"/>
    <property type="evidence" value="ECO:0007669"/>
    <property type="project" value="TreeGrafter"/>
</dbReference>
<name>A0A1F6GSB9_9PROT</name>
<protein>
    <submittedName>
        <fullName evidence="11">Branched-chain amino acid ABC transporter permease LivH</fullName>
    </submittedName>
</protein>
<dbReference type="PANTHER" id="PTHR11795">
    <property type="entry name" value="BRANCHED-CHAIN AMINO ACID TRANSPORT SYSTEM PERMEASE PROTEIN LIVH"/>
    <property type="match status" value="1"/>
</dbReference>
<dbReference type="GO" id="GO:0042941">
    <property type="term" value="P:D-alanine transmembrane transport"/>
    <property type="evidence" value="ECO:0007669"/>
    <property type="project" value="TreeGrafter"/>
</dbReference>
<evidence type="ECO:0000313" key="11">
    <source>
        <dbReference type="EMBL" id="OGH01025.1"/>
    </source>
</evidence>
<evidence type="ECO:0000256" key="10">
    <source>
        <dbReference type="SAM" id="Phobius"/>
    </source>
</evidence>
<evidence type="ECO:0000256" key="2">
    <source>
        <dbReference type="ARBA" id="ARBA00022448"/>
    </source>
</evidence>
<comment type="similarity">
    <text evidence="9">Belongs to the binding-protein-dependent transport system permease family. LivHM subfamily.</text>
</comment>
<feature type="transmembrane region" description="Helical" evidence="10">
    <location>
        <begin position="279"/>
        <end position="298"/>
    </location>
</feature>
<keyword evidence="7 10" id="KW-1133">Transmembrane helix</keyword>
<dbReference type="AlphaFoldDB" id="A0A1F6GSB9"/>
<evidence type="ECO:0000256" key="7">
    <source>
        <dbReference type="ARBA" id="ARBA00022989"/>
    </source>
</evidence>
<comment type="caution">
    <text evidence="11">The sequence shown here is derived from an EMBL/GenBank/DDBJ whole genome shotgun (WGS) entry which is preliminary data.</text>
</comment>
<keyword evidence="2" id="KW-0813">Transport</keyword>
<gene>
    <name evidence="11" type="ORF">A2557_00300</name>
</gene>
<sequence length="305" mass="31818">MNEGVAYFLGICFSGLTRGSIYALMALGYTLVYGILSLINFAHGEVYMIGAFVGLVFAGLGTILGLGPVANAALALGAAIVWAGAYGFILERVAYRPLRRAPRLAPLITAIGMSLFLREFVILAQTSDFVAFPPLFEALPSLPQGWGEFVLPSELLILCSTLAVLFGLYLLVQHSKMGLAMRSIAQDPEMARLLGIDVDKIISFTFVLGSALAAVGAVLISAQIGQINANIGFIVGIKAFTAAVLGGVGSPGGAALGGLVLGLTESLAAGYLSSDYEDGFAFLVLVLILLFRPAGLVGKNLPEKV</sequence>
<keyword evidence="6" id="KW-0029">Amino-acid transport</keyword>
<dbReference type="GO" id="GO:0015192">
    <property type="term" value="F:L-phenylalanine transmembrane transporter activity"/>
    <property type="evidence" value="ECO:0007669"/>
    <property type="project" value="TreeGrafter"/>
</dbReference>
<dbReference type="Proteomes" id="UP000177583">
    <property type="component" value="Unassembled WGS sequence"/>
</dbReference>
<feature type="transmembrane region" description="Helical" evidence="10">
    <location>
        <begin position="72"/>
        <end position="92"/>
    </location>
</feature>
<keyword evidence="5 10" id="KW-0812">Transmembrane</keyword>
<dbReference type="GO" id="GO:0015188">
    <property type="term" value="F:L-isoleucine transmembrane transporter activity"/>
    <property type="evidence" value="ECO:0007669"/>
    <property type="project" value="TreeGrafter"/>
</dbReference>
<keyword evidence="8 10" id="KW-0472">Membrane</keyword>
<dbReference type="CDD" id="cd06582">
    <property type="entry name" value="TM_PBP1_LivH_like"/>
    <property type="match status" value="1"/>
</dbReference>
<dbReference type="InterPro" id="IPR001851">
    <property type="entry name" value="ABC_transp_permease"/>
</dbReference>
<dbReference type="EMBL" id="MFNF01000040">
    <property type="protein sequence ID" value="OGH01025.1"/>
    <property type="molecule type" value="Genomic_DNA"/>
</dbReference>
<accession>A0A1F6GSB9</accession>
<dbReference type="PANTHER" id="PTHR11795:SF371">
    <property type="entry name" value="HIGH-AFFINITY BRANCHED-CHAIN AMINO ACID TRANSPORT SYSTEM PERMEASE PROTEIN LIVH"/>
    <property type="match status" value="1"/>
</dbReference>
<dbReference type="Pfam" id="PF02653">
    <property type="entry name" value="BPD_transp_2"/>
    <property type="match status" value="1"/>
</dbReference>
<comment type="subcellular location">
    <subcellularLocation>
        <location evidence="1">Cell membrane</location>
        <topology evidence="1">Multi-pass membrane protein</topology>
    </subcellularLocation>
</comment>
<feature type="transmembrane region" description="Helical" evidence="10">
    <location>
        <begin position="104"/>
        <end position="124"/>
    </location>
</feature>
<dbReference type="GO" id="GO:0005886">
    <property type="term" value="C:plasma membrane"/>
    <property type="evidence" value="ECO:0007669"/>
    <property type="project" value="UniProtKB-SubCell"/>
</dbReference>
<feature type="transmembrane region" description="Helical" evidence="10">
    <location>
        <begin position="46"/>
        <end position="66"/>
    </location>
</feature>
<keyword evidence="4" id="KW-0997">Cell inner membrane</keyword>
<keyword evidence="3" id="KW-1003">Cell membrane</keyword>
<feature type="transmembrane region" description="Helical" evidence="10">
    <location>
        <begin position="149"/>
        <end position="172"/>
    </location>
</feature>
<evidence type="ECO:0000313" key="12">
    <source>
        <dbReference type="Proteomes" id="UP000177583"/>
    </source>
</evidence>
<evidence type="ECO:0000256" key="3">
    <source>
        <dbReference type="ARBA" id="ARBA00022475"/>
    </source>
</evidence>
<proteinExistence type="inferred from homology"/>
<evidence type="ECO:0000256" key="5">
    <source>
        <dbReference type="ARBA" id="ARBA00022692"/>
    </source>
</evidence>
<evidence type="ECO:0000256" key="1">
    <source>
        <dbReference type="ARBA" id="ARBA00004651"/>
    </source>
</evidence>
<evidence type="ECO:0000256" key="9">
    <source>
        <dbReference type="ARBA" id="ARBA00037998"/>
    </source>
</evidence>
<dbReference type="GO" id="GO:1903806">
    <property type="term" value="P:L-isoleucine import across plasma membrane"/>
    <property type="evidence" value="ECO:0007669"/>
    <property type="project" value="TreeGrafter"/>
</dbReference>
<evidence type="ECO:0000256" key="8">
    <source>
        <dbReference type="ARBA" id="ARBA00023136"/>
    </source>
</evidence>
<organism evidence="11 12">
    <name type="scientific">Candidatus Lambdaproteobacteria bacterium RIFOXYD2_FULL_56_26</name>
    <dbReference type="NCBI Taxonomy" id="1817773"/>
    <lineage>
        <taxon>Bacteria</taxon>
        <taxon>Pseudomonadati</taxon>
        <taxon>Pseudomonadota</taxon>
        <taxon>Candidatus Lambdaproteobacteria</taxon>
    </lineage>
</organism>
<evidence type="ECO:0000256" key="4">
    <source>
        <dbReference type="ARBA" id="ARBA00022519"/>
    </source>
</evidence>
<feature type="transmembrane region" description="Helical" evidence="10">
    <location>
        <begin position="201"/>
        <end position="221"/>
    </location>
</feature>
<dbReference type="GO" id="GO:0015190">
    <property type="term" value="F:L-leucine transmembrane transporter activity"/>
    <property type="evidence" value="ECO:0007669"/>
    <property type="project" value="TreeGrafter"/>
</dbReference>
<reference evidence="11 12" key="1">
    <citation type="journal article" date="2016" name="Nat. Commun.">
        <title>Thousands of microbial genomes shed light on interconnected biogeochemical processes in an aquifer system.</title>
        <authorList>
            <person name="Anantharaman K."/>
            <person name="Brown C.T."/>
            <person name="Hug L.A."/>
            <person name="Sharon I."/>
            <person name="Castelle C.J."/>
            <person name="Probst A.J."/>
            <person name="Thomas B.C."/>
            <person name="Singh A."/>
            <person name="Wilkins M.J."/>
            <person name="Karaoz U."/>
            <person name="Brodie E.L."/>
            <person name="Williams K.H."/>
            <person name="Hubbard S.S."/>
            <person name="Banfield J.F."/>
        </authorList>
    </citation>
    <scope>NUCLEOTIDE SEQUENCE [LARGE SCALE GENOMIC DNA]</scope>
</reference>
<feature type="transmembrane region" description="Helical" evidence="10">
    <location>
        <begin position="20"/>
        <end position="39"/>
    </location>
</feature>
<evidence type="ECO:0000256" key="6">
    <source>
        <dbReference type="ARBA" id="ARBA00022970"/>
    </source>
</evidence>
<dbReference type="GO" id="GO:0015808">
    <property type="term" value="P:L-alanine transport"/>
    <property type="evidence" value="ECO:0007669"/>
    <property type="project" value="TreeGrafter"/>
</dbReference>